<organism evidence="3 4">
    <name type="scientific">Blastococcus saxobsidens</name>
    <dbReference type="NCBI Taxonomy" id="138336"/>
    <lineage>
        <taxon>Bacteria</taxon>
        <taxon>Bacillati</taxon>
        <taxon>Actinomycetota</taxon>
        <taxon>Actinomycetes</taxon>
        <taxon>Geodermatophilales</taxon>
        <taxon>Geodermatophilaceae</taxon>
        <taxon>Blastococcus</taxon>
    </lineage>
</organism>
<feature type="transmembrane region" description="Helical" evidence="2">
    <location>
        <begin position="94"/>
        <end position="117"/>
    </location>
</feature>
<keyword evidence="2" id="KW-0472">Membrane</keyword>
<evidence type="ECO:0000256" key="2">
    <source>
        <dbReference type="SAM" id="Phobius"/>
    </source>
</evidence>
<feature type="region of interest" description="Disordered" evidence="1">
    <location>
        <begin position="1"/>
        <end position="68"/>
    </location>
</feature>
<keyword evidence="2" id="KW-1133">Transmembrane helix</keyword>
<feature type="transmembrane region" description="Helical" evidence="2">
    <location>
        <begin position="182"/>
        <end position="202"/>
    </location>
</feature>
<comment type="caution">
    <text evidence="3">The sequence shown here is derived from an EMBL/GenBank/DDBJ whole genome shotgun (WGS) entry which is preliminary data.</text>
</comment>
<dbReference type="EMBL" id="SHKV01000001">
    <property type="protein sequence ID" value="RZU33747.1"/>
    <property type="molecule type" value="Genomic_DNA"/>
</dbReference>
<dbReference type="Proteomes" id="UP000292507">
    <property type="component" value="Unassembled WGS sequence"/>
</dbReference>
<name>A0A4Q7Y9E5_9ACTN</name>
<feature type="transmembrane region" description="Helical" evidence="2">
    <location>
        <begin position="153"/>
        <end position="176"/>
    </location>
</feature>
<feature type="compositionally biased region" description="Low complexity" evidence="1">
    <location>
        <begin position="42"/>
        <end position="68"/>
    </location>
</feature>
<sequence>MPMTDGQQWGPPPPAGQSGPEQPAYQAYGAQPGHPQQPPYGQPQYGSAPYQQQPYGQPGYPQPGSAPYGYAPQGFGQQAVWPYGPGRPPVATTAAVVGIVTGALTAFGGLVFLLALVGGQGDVATTVLILGLPCTVGLITGGVQVLQRRSSAVLFWSAVAALGVLAVALIAGMTALDEDDRIGVAAFVLFACILPVVTAVLARLRTVTEWLVAHNY</sequence>
<dbReference type="AlphaFoldDB" id="A0A4Q7Y9E5"/>
<evidence type="ECO:0000313" key="3">
    <source>
        <dbReference type="EMBL" id="RZU33747.1"/>
    </source>
</evidence>
<gene>
    <name evidence="3" type="ORF">BKA19_3482</name>
</gene>
<proteinExistence type="predicted"/>
<evidence type="ECO:0000256" key="1">
    <source>
        <dbReference type="SAM" id="MobiDB-lite"/>
    </source>
</evidence>
<keyword evidence="4" id="KW-1185">Reference proteome</keyword>
<feature type="compositionally biased region" description="Low complexity" evidence="1">
    <location>
        <begin position="16"/>
        <end position="34"/>
    </location>
</feature>
<accession>A0A4Q7Y9E5</accession>
<keyword evidence="2" id="KW-0812">Transmembrane</keyword>
<protein>
    <submittedName>
        <fullName evidence="3">Uncharacterized protein</fullName>
    </submittedName>
</protein>
<feature type="transmembrane region" description="Helical" evidence="2">
    <location>
        <begin position="123"/>
        <end position="146"/>
    </location>
</feature>
<reference evidence="3 4" key="1">
    <citation type="submission" date="2019-02" db="EMBL/GenBank/DDBJ databases">
        <title>Sequencing the genomes of 1000 actinobacteria strains.</title>
        <authorList>
            <person name="Klenk H.-P."/>
        </authorList>
    </citation>
    <scope>NUCLEOTIDE SEQUENCE [LARGE SCALE GENOMIC DNA]</scope>
    <source>
        <strain evidence="3 4">DSM 44509</strain>
    </source>
</reference>
<evidence type="ECO:0000313" key="4">
    <source>
        <dbReference type="Proteomes" id="UP000292507"/>
    </source>
</evidence>